<protein>
    <submittedName>
        <fullName evidence="1">Uncharacterized protein</fullName>
    </submittedName>
</protein>
<reference evidence="1 2" key="1">
    <citation type="journal article" date="2019" name="Nat. Med.">
        <title>A library of human gut bacterial isolates paired with longitudinal multiomics data enables mechanistic microbiome research.</title>
        <authorList>
            <person name="Poyet M."/>
            <person name="Groussin M."/>
            <person name="Gibbons S.M."/>
            <person name="Avila-Pacheco J."/>
            <person name="Jiang X."/>
            <person name="Kearney S.M."/>
            <person name="Perrotta A.R."/>
            <person name="Berdy B."/>
            <person name="Zhao S."/>
            <person name="Lieberman T.D."/>
            <person name="Swanson P.K."/>
            <person name="Smith M."/>
            <person name="Roesemann S."/>
            <person name="Alexander J.E."/>
            <person name="Rich S.A."/>
            <person name="Livny J."/>
            <person name="Vlamakis H."/>
            <person name="Clish C."/>
            <person name="Bullock K."/>
            <person name="Deik A."/>
            <person name="Scott J."/>
            <person name="Pierce K.A."/>
            <person name="Xavier R.J."/>
            <person name="Alm E.J."/>
        </authorList>
    </citation>
    <scope>NUCLEOTIDE SEQUENCE [LARGE SCALE GENOMIC DNA]</scope>
    <source>
        <strain evidence="1 2">BIOML-A31</strain>
    </source>
</reference>
<dbReference type="AlphaFoldDB" id="A0A6L3KLZ5"/>
<name>A0A6L3KLZ5_9BACE</name>
<sequence length="288" mass="33497">MASEFIQSKGIAIYNASFYESRLEESLQAGTWAVDNFLSSMACANEETQKRMIWGTLLHLRNVAFSDDYTTSFLGASYNHIFSNPLIRSHLNYMFRPTDVTDLLDYASRNFQEGDSLQKSFCYIVLQLLLSEHVAISDLIQPVCKQLQELHECIRQNPVPRYKNAYVRYSFLLCCYRILLCDKSPMEKEELYVLLYKEWRMITRIISVFSGIVVGCELMNFASLTDNIKSHIEFAHLYVEATLTEKGRRNIYSGKSGIDRLQKLQEEMRRQSDKKNSSLDGLYRILFK</sequence>
<dbReference type="Proteomes" id="UP000475905">
    <property type="component" value="Unassembled WGS sequence"/>
</dbReference>
<organism evidence="1 2">
    <name type="scientific">Bacteroides caccae</name>
    <dbReference type="NCBI Taxonomy" id="47678"/>
    <lineage>
        <taxon>Bacteria</taxon>
        <taxon>Pseudomonadati</taxon>
        <taxon>Bacteroidota</taxon>
        <taxon>Bacteroidia</taxon>
        <taxon>Bacteroidales</taxon>
        <taxon>Bacteroidaceae</taxon>
        <taxon>Bacteroides</taxon>
    </lineage>
</organism>
<accession>A0A6L3KLZ5</accession>
<evidence type="ECO:0000313" key="1">
    <source>
        <dbReference type="EMBL" id="KAA5458729.1"/>
    </source>
</evidence>
<proteinExistence type="predicted"/>
<evidence type="ECO:0000313" key="2">
    <source>
        <dbReference type="Proteomes" id="UP000475905"/>
    </source>
</evidence>
<comment type="caution">
    <text evidence="1">The sequence shown here is derived from an EMBL/GenBank/DDBJ whole genome shotgun (WGS) entry which is preliminary data.</text>
</comment>
<dbReference type="RefSeq" id="WP_149935401.1">
    <property type="nucleotide sequence ID" value="NZ_CAXSSI010000013.1"/>
</dbReference>
<dbReference type="EMBL" id="VVYP01000039">
    <property type="protein sequence ID" value="KAA5458729.1"/>
    <property type="molecule type" value="Genomic_DNA"/>
</dbReference>
<gene>
    <name evidence="1" type="ORF">F2Y36_20895</name>
</gene>